<dbReference type="SUPFAM" id="SSF52096">
    <property type="entry name" value="ClpP/crotonase"/>
    <property type="match status" value="1"/>
</dbReference>
<sequence length="271" mass="29502">MSSIPQLTDARLELDQRVATLTFDRDDVRNALTGTALIDDIVDTVNWINRCEDVSVLVITGAGKAFSSGGNVKEMRDGNGLFGGTPAAIQEQYRHGIQSIPLALEGIEVPTIAAINGAAIGAGFDLCNMCDIRIGCPETLVGETFINLGIIPGDGGAWFLQRVVGYQRAAELTLTGRLVKADEALDINLLMELVPTEELMPRSLEIARQIAAKPPRGVRMSKRLLKAAQRMELKDLLDMSASMQAISHQMDDHREAVEAFLDKRKPEFKGD</sequence>
<dbReference type="InterPro" id="IPR029045">
    <property type="entry name" value="ClpP/crotonase-like_dom_sf"/>
</dbReference>
<comment type="similarity">
    <text evidence="1">Belongs to the enoyl-CoA hydratase/isomerase family.</text>
</comment>
<dbReference type="InterPro" id="IPR014748">
    <property type="entry name" value="Enoyl-CoA_hydra_C"/>
</dbReference>
<dbReference type="Pfam" id="PF00378">
    <property type="entry name" value="ECH_1"/>
    <property type="match status" value="1"/>
</dbReference>
<reference evidence="3" key="1">
    <citation type="submission" date="2019-02" db="EMBL/GenBank/DDBJ databases">
        <authorList>
            <person name="Li S.-H."/>
        </authorList>
    </citation>
    <scope>NUCLEOTIDE SEQUENCE</scope>
    <source>
        <strain evidence="3">IMCC14734</strain>
    </source>
</reference>
<dbReference type="PANTHER" id="PTHR11941">
    <property type="entry name" value="ENOYL-COA HYDRATASE-RELATED"/>
    <property type="match status" value="1"/>
</dbReference>
<evidence type="ECO:0000256" key="2">
    <source>
        <dbReference type="ARBA" id="ARBA00023239"/>
    </source>
</evidence>
<gene>
    <name evidence="3" type="ORF">EYC98_17385</name>
</gene>
<comment type="caution">
    <text evidence="3">The sequence shown here is derived from an EMBL/GenBank/DDBJ whole genome shotgun (WGS) entry which is preliminary data.</text>
</comment>
<dbReference type="PANTHER" id="PTHR11941:SF54">
    <property type="entry name" value="ENOYL-COA HYDRATASE, MITOCHONDRIAL"/>
    <property type="match status" value="1"/>
</dbReference>
<dbReference type="Gene3D" id="3.90.226.10">
    <property type="entry name" value="2-enoyl-CoA Hydratase, Chain A, domain 1"/>
    <property type="match status" value="1"/>
</dbReference>
<keyword evidence="2" id="KW-0456">Lyase</keyword>
<dbReference type="EMBL" id="SHNN01000004">
    <property type="protein sequence ID" value="MCX2982637.1"/>
    <property type="molecule type" value="Genomic_DNA"/>
</dbReference>
<dbReference type="RefSeq" id="WP_279246670.1">
    <property type="nucleotide sequence ID" value="NZ_SHNN01000004.1"/>
</dbReference>
<evidence type="ECO:0000256" key="1">
    <source>
        <dbReference type="ARBA" id="ARBA00005254"/>
    </source>
</evidence>
<name>A0ABT3TMV6_9GAMM</name>
<dbReference type="Proteomes" id="UP001143362">
    <property type="component" value="Unassembled WGS sequence"/>
</dbReference>
<evidence type="ECO:0000313" key="4">
    <source>
        <dbReference type="Proteomes" id="UP001143362"/>
    </source>
</evidence>
<dbReference type="CDD" id="cd06558">
    <property type="entry name" value="crotonase-like"/>
    <property type="match status" value="1"/>
</dbReference>
<accession>A0ABT3TMV6</accession>
<keyword evidence="4" id="KW-1185">Reference proteome</keyword>
<dbReference type="InterPro" id="IPR001753">
    <property type="entry name" value="Enoyl-CoA_hydra/iso"/>
</dbReference>
<evidence type="ECO:0000313" key="3">
    <source>
        <dbReference type="EMBL" id="MCX2982637.1"/>
    </source>
</evidence>
<protein>
    <submittedName>
        <fullName evidence="3">Enoyl-CoA hydratase</fullName>
    </submittedName>
</protein>
<proteinExistence type="inferred from homology"/>
<dbReference type="Gene3D" id="1.10.12.10">
    <property type="entry name" value="Lyase 2-enoyl-coa Hydratase, Chain A, domain 2"/>
    <property type="match status" value="1"/>
</dbReference>
<organism evidence="3 4">
    <name type="scientific">Candidatus Litorirhabdus singularis</name>
    <dbReference type="NCBI Taxonomy" id="2518993"/>
    <lineage>
        <taxon>Bacteria</taxon>
        <taxon>Pseudomonadati</taxon>
        <taxon>Pseudomonadota</taxon>
        <taxon>Gammaproteobacteria</taxon>
        <taxon>Cellvibrionales</taxon>
        <taxon>Halieaceae</taxon>
        <taxon>Candidatus Litorirhabdus</taxon>
    </lineage>
</organism>